<evidence type="ECO:0000256" key="1">
    <source>
        <dbReference type="SAM" id="SignalP"/>
    </source>
</evidence>
<dbReference type="RefSeq" id="WP_058304731.1">
    <property type="nucleotide sequence ID" value="NZ_CABKVG010000004.1"/>
</dbReference>
<gene>
    <name evidence="2" type="ORF">LVJ82_09420</name>
</gene>
<dbReference type="EMBL" id="CP091511">
    <property type="protein sequence ID" value="UOO91156.1"/>
    <property type="molecule type" value="Genomic_DNA"/>
</dbReference>
<feature type="signal peptide" evidence="1">
    <location>
        <begin position="1"/>
        <end position="22"/>
    </location>
</feature>
<feature type="chain" id="PRO_5045896572" evidence="1">
    <location>
        <begin position="23"/>
        <end position="168"/>
    </location>
</feature>
<name>A0ABY4E5V2_9NEIS</name>
<evidence type="ECO:0000313" key="2">
    <source>
        <dbReference type="EMBL" id="UOO91156.1"/>
    </source>
</evidence>
<protein>
    <submittedName>
        <fullName evidence="2">Uncharacterized protein</fullName>
    </submittedName>
</protein>
<dbReference type="Proteomes" id="UP000832011">
    <property type="component" value="Chromosome"/>
</dbReference>
<keyword evidence="3" id="KW-1185">Reference proteome</keyword>
<keyword evidence="1" id="KW-0732">Signal</keyword>
<evidence type="ECO:0000313" key="3">
    <source>
        <dbReference type="Proteomes" id="UP000832011"/>
    </source>
</evidence>
<organism evidence="2 3">
    <name type="scientific">Vitreoscilla massiliensis</name>
    <dbReference type="NCBI Taxonomy" id="1689272"/>
    <lineage>
        <taxon>Bacteria</taxon>
        <taxon>Pseudomonadati</taxon>
        <taxon>Pseudomonadota</taxon>
        <taxon>Betaproteobacteria</taxon>
        <taxon>Neisseriales</taxon>
        <taxon>Neisseriaceae</taxon>
        <taxon>Vitreoscilla</taxon>
    </lineage>
</organism>
<reference evidence="2 3" key="1">
    <citation type="journal article" date="2022" name="Res Sq">
        <title>Evolution of multicellular longitudinally dividing oral cavity symbionts (Neisseriaceae).</title>
        <authorList>
            <person name="Nyongesa S."/>
            <person name="Weber P."/>
            <person name="Bernet E."/>
            <person name="Pullido F."/>
            <person name="Nieckarz M."/>
            <person name="Delaby M."/>
            <person name="Nieves C."/>
            <person name="Viehboeck T."/>
            <person name="Krause N."/>
            <person name="Rivera-Millot A."/>
            <person name="Nakamura A."/>
            <person name="Vischer N."/>
            <person name="VanNieuwenhze M."/>
            <person name="Brun Y."/>
            <person name="Cava F."/>
            <person name="Bulgheresi S."/>
            <person name="Veyrier F."/>
        </authorList>
    </citation>
    <scope>NUCLEOTIDE SEQUENCE [LARGE SCALE GENOMIC DNA]</scope>
    <source>
        <strain evidence="2 3">SN4</strain>
    </source>
</reference>
<accession>A0ABY4E5V2</accession>
<proteinExistence type="predicted"/>
<sequence>MYAIPSLCLAAALSLISIHSMAAVNDNTATYGQWRNQDRVRLTLNAGGIQQYADDAAACRPIGYSMVKQTYSGSALTATMHATARTSREQLATWQASGHHDTSEEFVRNNVARIPKLLTLIDPKQSYSGIAVTCGTSSTHFVFINNNQALEHTIGAGASYFDLYEKSP</sequence>